<evidence type="ECO:0000313" key="2">
    <source>
        <dbReference type="Proteomes" id="UP000092993"/>
    </source>
</evidence>
<reference evidence="1 2" key="1">
    <citation type="submission" date="2016-03" db="EMBL/GenBank/DDBJ databases">
        <title>Whole genome sequencing of Grifola frondosa 9006-11.</title>
        <authorList>
            <person name="Min B."/>
            <person name="Park H."/>
            <person name="Kim J.-G."/>
            <person name="Cho H."/>
            <person name="Oh Y.-L."/>
            <person name="Kong W.-S."/>
            <person name="Choi I.-G."/>
        </authorList>
    </citation>
    <scope>NUCLEOTIDE SEQUENCE [LARGE SCALE GENOMIC DNA]</scope>
    <source>
        <strain evidence="1 2">9006-11</strain>
    </source>
</reference>
<proteinExistence type="predicted"/>
<dbReference type="EMBL" id="LUGG01000010">
    <property type="protein sequence ID" value="OBZ71850.1"/>
    <property type="molecule type" value="Genomic_DNA"/>
</dbReference>
<dbReference type="AlphaFoldDB" id="A0A1C7M4K7"/>
<protein>
    <submittedName>
        <fullName evidence="1">Uncharacterized protein</fullName>
    </submittedName>
</protein>
<name>A0A1C7M4K7_GRIFR</name>
<comment type="caution">
    <text evidence="1">The sequence shown here is derived from an EMBL/GenBank/DDBJ whole genome shotgun (WGS) entry which is preliminary data.</text>
</comment>
<keyword evidence="2" id="KW-1185">Reference proteome</keyword>
<organism evidence="1 2">
    <name type="scientific">Grifola frondosa</name>
    <name type="common">Maitake</name>
    <name type="synonym">Polyporus frondosus</name>
    <dbReference type="NCBI Taxonomy" id="5627"/>
    <lineage>
        <taxon>Eukaryota</taxon>
        <taxon>Fungi</taxon>
        <taxon>Dikarya</taxon>
        <taxon>Basidiomycota</taxon>
        <taxon>Agaricomycotina</taxon>
        <taxon>Agaricomycetes</taxon>
        <taxon>Polyporales</taxon>
        <taxon>Grifolaceae</taxon>
        <taxon>Grifola</taxon>
    </lineage>
</organism>
<sequence length="102" mass="11715">MREISQSYPPLTGTVKKELARSHANLHRDISMNHATALAVGFTVAPRRRPRTARTELSLCASRAIFPVLWPAPDARVFIAAYLLFLVHRFRSRRAWRNFESL</sequence>
<evidence type="ECO:0000313" key="1">
    <source>
        <dbReference type="EMBL" id="OBZ71850.1"/>
    </source>
</evidence>
<gene>
    <name evidence="1" type="ORF">A0H81_08111</name>
</gene>
<accession>A0A1C7M4K7</accession>
<dbReference type="Proteomes" id="UP000092993">
    <property type="component" value="Unassembled WGS sequence"/>
</dbReference>